<keyword evidence="8" id="KW-0067">ATP-binding</keyword>
<evidence type="ECO:0000313" key="14">
    <source>
        <dbReference type="Proteomes" id="UP001190700"/>
    </source>
</evidence>
<evidence type="ECO:0000256" key="1">
    <source>
        <dbReference type="ARBA" id="ARBA00004990"/>
    </source>
</evidence>
<comment type="pathway">
    <text evidence="1">Cofactor biosynthesis; (R)-pantothenate biosynthesis; (R)-pantothenate from (R)-pantoate and beta-alanine: step 1/1.</text>
</comment>
<evidence type="ECO:0000256" key="12">
    <source>
        <dbReference type="SAM" id="MobiDB-lite"/>
    </source>
</evidence>
<dbReference type="SUPFAM" id="SSF52374">
    <property type="entry name" value="Nucleotidylyl transferase"/>
    <property type="match status" value="1"/>
</dbReference>
<protein>
    <recommendedName>
        <fullName evidence="4">Pantoate--beta-alanine ligase</fullName>
        <ecNumber evidence="3">6.3.2.1</ecNumber>
    </recommendedName>
    <alternativeName>
        <fullName evidence="10">Pantoate-activating enzyme</fullName>
    </alternativeName>
    <alternativeName>
        <fullName evidence="9">Pantothenate synthetase</fullName>
    </alternativeName>
</protein>
<dbReference type="CDD" id="cd00560">
    <property type="entry name" value="PanC"/>
    <property type="match status" value="1"/>
</dbReference>
<dbReference type="GO" id="GO:0015940">
    <property type="term" value="P:pantothenate biosynthetic process"/>
    <property type="evidence" value="ECO:0007669"/>
    <property type="project" value="UniProtKB-KW"/>
</dbReference>
<dbReference type="EC" id="6.3.2.1" evidence="3"/>
<dbReference type="InterPro" id="IPR042176">
    <property type="entry name" value="Pantoate_ligase_C"/>
</dbReference>
<comment type="caution">
    <text evidence="13">The sequence shown here is derived from an EMBL/GenBank/DDBJ whole genome shotgun (WGS) entry which is preliminary data.</text>
</comment>
<evidence type="ECO:0000256" key="8">
    <source>
        <dbReference type="ARBA" id="ARBA00022840"/>
    </source>
</evidence>
<dbReference type="Pfam" id="PF02569">
    <property type="entry name" value="Pantoate_ligase"/>
    <property type="match status" value="1"/>
</dbReference>
<feature type="compositionally biased region" description="Basic and acidic residues" evidence="12">
    <location>
        <begin position="12"/>
        <end position="22"/>
    </location>
</feature>
<feature type="region of interest" description="Disordered" evidence="12">
    <location>
        <begin position="1"/>
        <end position="22"/>
    </location>
</feature>
<keyword evidence="5" id="KW-0436">Ligase</keyword>
<keyword evidence="14" id="KW-1185">Reference proteome</keyword>
<dbReference type="EMBL" id="LGRX02000471">
    <property type="protein sequence ID" value="KAK3288453.1"/>
    <property type="molecule type" value="Genomic_DNA"/>
</dbReference>
<dbReference type="InterPro" id="IPR003721">
    <property type="entry name" value="Pantoate_ligase"/>
</dbReference>
<gene>
    <name evidence="13" type="ORF">CYMTET_4070</name>
</gene>
<evidence type="ECO:0000256" key="7">
    <source>
        <dbReference type="ARBA" id="ARBA00022741"/>
    </source>
</evidence>
<evidence type="ECO:0000256" key="4">
    <source>
        <dbReference type="ARBA" id="ARBA00015647"/>
    </source>
</evidence>
<proteinExistence type="inferred from homology"/>
<dbReference type="InterPro" id="IPR014729">
    <property type="entry name" value="Rossmann-like_a/b/a_fold"/>
</dbReference>
<dbReference type="PANTHER" id="PTHR21299">
    <property type="entry name" value="CYTIDYLATE KINASE/PANTOATE-BETA-ALANINE LIGASE"/>
    <property type="match status" value="1"/>
</dbReference>
<sequence length="300" mass="32812">MAKFVTSGGAAEDGKKPDPTILRSKEEMRSWSRACRQDGKTVALVPTMGYLHDGHLSLVRCAATRGDKVVVSVYVNEGQFAPGEDLDVYPRDPKGDLAKLAGLCDAIFMPEALYSSDDSHQTWIEAQHLQQPLCGGSRPIFFRGVATVVAKLFNIVEPDIAVFGKKDYQQWLIVRRMVQDLDFPVEVVGMPLLREEDGLAMSSRNVRLSAEDRTGALSISRGLTKMKDAVQQGAKDAITLRQQLVDEISLSGGDVDYVEVVDARDLQTVKTIEQDVVVAVAARYGGVGGVRLIDNMEMSP</sequence>
<keyword evidence="7" id="KW-0547">Nucleotide-binding</keyword>
<dbReference type="NCBIfam" id="TIGR00018">
    <property type="entry name" value="panC"/>
    <property type="match status" value="1"/>
</dbReference>
<comment type="catalytic activity">
    <reaction evidence="11">
        <text>(R)-pantoate + beta-alanine + ATP = (R)-pantothenate + AMP + diphosphate + H(+)</text>
        <dbReference type="Rhea" id="RHEA:10912"/>
        <dbReference type="ChEBI" id="CHEBI:15378"/>
        <dbReference type="ChEBI" id="CHEBI:15980"/>
        <dbReference type="ChEBI" id="CHEBI:29032"/>
        <dbReference type="ChEBI" id="CHEBI:30616"/>
        <dbReference type="ChEBI" id="CHEBI:33019"/>
        <dbReference type="ChEBI" id="CHEBI:57966"/>
        <dbReference type="ChEBI" id="CHEBI:456215"/>
        <dbReference type="EC" id="6.3.2.1"/>
    </reaction>
</comment>
<dbReference type="GO" id="GO:0005829">
    <property type="term" value="C:cytosol"/>
    <property type="evidence" value="ECO:0007669"/>
    <property type="project" value="TreeGrafter"/>
</dbReference>
<dbReference type="Gene3D" id="3.40.50.620">
    <property type="entry name" value="HUPs"/>
    <property type="match status" value="1"/>
</dbReference>
<organism evidence="13 14">
    <name type="scientific">Cymbomonas tetramitiformis</name>
    <dbReference type="NCBI Taxonomy" id="36881"/>
    <lineage>
        <taxon>Eukaryota</taxon>
        <taxon>Viridiplantae</taxon>
        <taxon>Chlorophyta</taxon>
        <taxon>Pyramimonadophyceae</taxon>
        <taxon>Pyramimonadales</taxon>
        <taxon>Pyramimonadaceae</taxon>
        <taxon>Cymbomonas</taxon>
    </lineage>
</organism>
<evidence type="ECO:0000256" key="5">
    <source>
        <dbReference type="ARBA" id="ARBA00022598"/>
    </source>
</evidence>
<reference evidence="13 14" key="1">
    <citation type="journal article" date="2015" name="Genome Biol. Evol.">
        <title>Comparative Genomics of a Bacterivorous Green Alga Reveals Evolutionary Causalities and Consequences of Phago-Mixotrophic Mode of Nutrition.</title>
        <authorList>
            <person name="Burns J.A."/>
            <person name="Paasch A."/>
            <person name="Narechania A."/>
            <person name="Kim E."/>
        </authorList>
    </citation>
    <scope>NUCLEOTIDE SEQUENCE [LARGE SCALE GENOMIC DNA]</scope>
    <source>
        <strain evidence="13 14">PLY_AMNH</strain>
    </source>
</reference>
<evidence type="ECO:0000313" key="13">
    <source>
        <dbReference type="EMBL" id="KAK3288453.1"/>
    </source>
</evidence>
<evidence type="ECO:0000256" key="2">
    <source>
        <dbReference type="ARBA" id="ARBA00009256"/>
    </source>
</evidence>
<keyword evidence="6" id="KW-0566">Pantothenate biosynthesis</keyword>
<evidence type="ECO:0000256" key="9">
    <source>
        <dbReference type="ARBA" id="ARBA00029902"/>
    </source>
</evidence>
<evidence type="ECO:0000256" key="10">
    <source>
        <dbReference type="ARBA" id="ARBA00032806"/>
    </source>
</evidence>
<evidence type="ECO:0000256" key="3">
    <source>
        <dbReference type="ARBA" id="ARBA00012219"/>
    </source>
</evidence>
<dbReference type="Gene3D" id="3.30.1300.10">
    <property type="entry name" value="Pantoate-beta-alanine ligase, C-terminal domain"/>
    <property type="match status" value="1"/>
</dbReference>
<evidence type="ECO:0000256" key="6">
    <source>
        <dbReference type="ARBA" id="ARBA00022655"/>
    </source>
</evidence>
<name>A0AAE0LKE5_9CHLO</name>
<comment type="similarity">
    <text evidence="2">Belongs to the pantothenate synthetase family.</text>
</comment>
<dbReference type="HAMAP" id="MF_00158">
    <property type="entry name" value="PanC"/>
    <property type="match status" value="1"/>
</dbReference>
<dbReference type="AlphaFoldDB" id="A0AAE0LKE5"/>
<accession>A0AAE0LKE5</accession>
<dbReference type="GO" id="GO:0004592">
    <property type="term" value="F:pantoate-beta-alanine ligase activity"/>
    <property type="evidence" value="ECO:0007669"/>
    <property type="project" value="UniProtKB-EC"/>
</dbReference>
<dbReference type="PANTHER" id="PTHR21299:SF1">
    <property type="entry name" value="PANTOATE--BETA-ALANINE LIGASE"/>
    <property type="match status" value="1"/>
</dbReference>
<evidence type="ECO:0000256" key="11">
    <source>
        <dbReference type="ARBA" id="ARBA00048258"/>
    </source>
</evidence>
<dbReference type="GO" id="GO:0005524">
    <property type="term" value="F:ATP binding"/>
    <property type="evidence" value="ECO:0007669"/>
    <property type="project" value="UniProtKB-KW"/>
</dbReference>
<dbReference type="Proteomes" id="UP001190700">
    <property type="component" value="Unassembled WGS sequence"/>
</dbReference>